<reference evidence="1 2" key="1">
    <citation type="submission" date="2018-09" db="EMBL/GenBank/DDBJ databases">
        <title>Genomic investigation of the strawberry pathogen Phytophthora fragariae indicates pathogenicity is determined by transcriptional variation in three key races.</title>
        <authorList>
            <person name="Adams T.M."/>
            <person name="Armitage A.D."/>
            <person name="Sobczyk M.K."/>
            <person name="Bates H.J."/>
            <person name="Dunwell J.M."/>
            <person name="Nellist C.F."/>
            <person name="Harrison R.J."/>
        </authorList>
    </citation>
    <scope>NUCLEOTIDE SEQUENCE [LARGE SCALE GENOMIC DNA]</scope>
    <source>
        <strain evidence="1 2">SCRP249</strain>
    </source>
</reference>
<evidence type="ECO:0000313" key="1">
    <source>
        <dbReference type="EMBL" id="KAE8959334.1"/>
    </source>
</evidence>
<dbReference type="AlphaFoldDB" id="A0A6A3GK31"/>
<sequence>MRKGSSPRRLLRLMDSNAAISADKLRAAISFNATEAAVWDVLQALFHAEYLLLAEYIECALPLLYSLSRHRQRHYTLKLSTSVE</sequence>
<proteinExistence type="predicted"/>
<organism evidence="1 2">
    <name type="scientific">Phytophthora rubi</name>
    <dbReference type="NCBI Taxonomy" id="129364"/>
    <lineage>
        <taxon>Eukaryota</taxon>
        <taxon>Sar</taxon>
        <taxon>Stramenopiles</taxon>
        <taxon>Oomycota</taxon>
        <taxon>Peronosporomycetes</taxon>
        <taxon>Peronosporales</taxon>
        <taxon>Peronosporaceae</taxon>
        <taxon>Phytophthora</taxon>
    </lineage>
</organism>
<name>A0A6A3GK31_9STRA</name>
<gene>
    <name evidence="1" type="ORF">PR001_g30750</name>
</gene>
<comment type="caution">
    <text evidence="1">The sequence shown here is derived from an EMBL/GenBank/DDBJ whole genome shotgun (WGS) entry which is preliminary data.</text>
</comment>
<protein>
    <submittedName>
        <fullName evidence="1">Uncharacterized protein</fullName>
    </submittedName>
</protein>
<dbReference type="Proteomes" id="UP000429607">
    <property type="component" value="Unassembled WGS sequence"/>
</dbReference>
<evidence type="ECO:0000313" key="2">
    <source>
        <dbReference type="Proteomes" id="UP000429607"/>
    </source>
</evidence>
<accession>A0A6A3GK31</accession>
<dbReference type="EMBL" id="QXFV01007209">
    <property type="protein sequence ID" value="KAE8959334.1"/>
    <property type="molecule type" value="Genomic_DNA"/>
</dbReference>